<dbReference type="Pfam" id="PF08445">
    <property type="entry name" value="FR47"/>
    <property type="match status" value="1"/>
</dbReference>
<gene>
    <name evidence="4" type="ORF">LVY65_11990</name>
</gene>
<dbReference type="InterPro" id="IPR016181">
    <property type="entry name" value="Acyl_CoA_acyltransferase"/>
</dbReference>
<dbReference type="EMBL" id="JAKFGM010000003">
    <property type="protein sequence ID" value="MCF2515777.1"/>
    <property type="molecule type" value="Genomic_DNA"/>
</dbReference>
<dbReference type="GO" id="GO:0016747">
    <property type="term" value="F:acyltransferase activity, transferring groups other than amino-acyl groups"/>
    <property type="evidence" value="ECO:0007669"/>
    <property type="project" value="InterPro"/>
</dbReference>
<dbReference type="InterPro" id="IPR013653">
    <property type="entry name" value="GCN5-like_dom"/>
</dbReference>
<dbReference type="InterPro" id="IPR050680">
    <property type="entry name" value="YpeA/RimI_acetyltransf"/>
</dbReference>
<evidence type="ECO:0000259" key="3">
    <source>
        <dbReference type="PROSITE" id="PS51186"/>
    </source>
</evidence>
<dbReference type="CDD" id="cd04301">
    <property type="entry name" value="NAT_SF"/>
    <property type="match status" value="1"/>
</dbReference>
<organism evidence="4 5">
    <name type="scientific">Sphingomonas cremea</name>
    <dbReference type="NCBI Taxonomy" id="2904799"/>
    <lineage>
        <taxon>Bacteria</taxon>
        <taxon>Pseudomonadati</taxon>
        <taxon>Pseudomonadota</taxon>
        <taxon>Alphaproteobacteria</taxon>
        <taxon>Sphingomonadales</taxon>
        <taxon>Sphingomonadaceae</taxon>
        <taxon>Sphingomonas</taxon>
    </lineage>
</organism>
<dbReference type="Gene3D" id="3.40.630.30">
    <property type="match status" value="1"/>
</dbReference>
<accession>A0A9X1QPF8</accession>
<comment type="caution">
    <text evidence="4">The sequence shown here is derived from an EMBL/GenBank/DDBJ whole genome shotgun (WGS) entry which is preliminary data.</text>
</comment>
<dbReference type="SUPFAM" id="SSF55729">
    <property type="entry name" value="Acyl-CoA N-acyltransferases (Nat)"/>
    <property type="match status" value="1"/>
</dbReference>
<dbReference type="PROSITE" id="PS51186">
    <property type="entry name" value="GNAT"/>
    <property type="match status" value="1"/>
</dbReference>
<dbReference type="PANTHER" id="PTHR43420:SF3">
    <property type="entry name" value="N-ACETYLTRANSFERASE DOMAIN-CONTAINING PROTEIN"/>
    <property type="match status" value="1"/>
</dbReference>
<dbReference type="RefSeq" id="WP_235068486.1">
    <property type="nucleotide sequence ID" value="NZ_JAKFGM010000003.1"/>
</dbReference>
<dbReference type="Proteomes" id="UP001139410">
    <property type="component" value="Unassembled WGS sequence"/>
</dbReference>
<evidence type="ECO:0000313" key="5">
    <source>
        <dbReference type="Proteomes" id="UP001139410"/>
    </source>
</evidence>
<sequence length="224" mass="24677">MNPLDRPIWSALATRQAQFARGALPALAFRTDVEPFAAAASDDPESLEALSELFVPEDKLLLIQRDPSPPLPGLNLVSEAIGVQMVSEQAVEQRRPPDVIPLDDGDAVEMRALAELTKPGPFRPSTHKLGQFWGIRHEGRLVAMAGERLKIPGMSEVSGVCTHPHWRGHGYARLLSAFVTSQIQSRGETPFLHAYADNDAAIRLYERLGYTMRCEVAVQSFGRL</sequence>
<evidence type="ECO:0000256" key="2">
    <source>
        <dbReference type="ARBA" id="ARBA00023315"/>
    </source>
</evidence>
<evidence type="ECO:0000313" key="4">
    <source>
        <dbReference type="EMBL" id="MCF2515777.1"/>
    </source>
</evidence>
<evidence type="ECO:0000256" key="1">
    <source>
        <dbReference type="ARBA" id="ARBA00022679"/>
    </source>
</evidence>
<proteinExistence type="predicted"/>
<keyword evidence="5" id="KW-1185">Reference proteome</keyword>
<dbReference type="PANTHER" id="PTHR43420">
    <property type="entry name" value="ACETYLTRANSFERASE"/>
    <property type="match status" value="1"/>
</dbReference>
<dbReference type="AlphaFoldDB" id="A0A9X1QPF8"/>
<reference evidence="4" key="1">
    <citation type="submission" date="2022-01" db="EMBL/GenBank/DDBJ databases">
        <authorList>
            <person name="Jo J.-H."/>
            <person name="Im W.-T."/>
        </authorList>
    </citation>
    <scope>NUCLEOTIDE SEQUENCE</scope>
    <source>
        <strain evidence="4">G124</strain>
    </source>
</reference>
<keyword evidence="2 4" id="KW-0012">Acyltransferase</keyword>
<dbReference type="InterPro" id="IPR000182">
    <property type="entry name" value="GNAT_dom"/>
</dbReference>
<protein>
    <submittedName>
        <fullName evidence="4">GNAT family N-acetyltransferase</fullName>
        <ecNumber evidence="4">2.3.1.-</ecNumber>
    </submittedName>
</protein>
<dbReference type="EC" id="2.3.1.-" evidence="4"/>
<name>A0A9X1QPF8_9SPHN</name>
<feature type="domain" description="N-acetyltransferase" evidence="3">
    <location>
        <begin position="97"/>
        <end position="224"/>
    </location>
</feature>
<keyword evidence="1 4" id="KW-0808">Transferase</keyword>